<dbReference type="PANTHER" id="PTHR38340:SF1">
    <property type="entry name" value="S-LAYER PROTEIN"/>
    <property type="match status" value="1"/>
</dbReference>
<feature type="signal peptide" evidence="4">
    <location>
        <begin position="1"/>
        <end position="27"/>
    </location>
</feature>
<organism evidence="5 6">
    <name type="scientific">Candidatus Gottesmanbacteria bacterium RIFCSPLOWO2_01_FULL_42_22</name>
    <dbReference type="NCBI Taxonomy" id="1798391"/>
    <lineage>
        <taxon>Bacteria</taxon>
        <taxon>Candidatus Gottesmaniibacteriota</taxon>
    </lineage>
</organism>
<proteinExistence type="predicted"/>
<evidence type="ECO:0000256" key="3">
    <source>
        <dbReference type="SAM" id="MobiDB-lite"/>
    </source>
</evidence>
<gene>
    <name evidence="5" type="ORF">A2968_06590</name>
</gene>
<keyword evidence="4" id="KW-0732">Signal</keyword>
<dbReference type="EMBL" id="MFJU01000042">
    <property type="protein sequence ID" value="OGG32911.1"/>
    <property type="molecule type" value="Genomic_DNA"/>
</dbReference>
<dbReference type="SUPFAM" id="SSF51120">
    <property type="entry name" value="beta-Roll"/>
    <property type="match status" value="1"/>
</dbReference>
<protein>
    <recommendedName>
        <fullName evidence="7">Fibronectin type-III domain-containing protein</fullName>
    </recommendedName>
</protein>
<dbReference type="PANTHER" id="PTHR38340">
    <property type="entry name" value="S-LAYER PROTEIN"/>
    <property type="match status" value="1"/>
</dbReference>
<feature type="chain" id="PRO_5009523049" description="Fibronectin type-III domain-containing protein" evidence="4">
    <location>
        <begin position="28"/>
        <end position="400"/>
    </location>
</feature>
<name>A0A1F6B7G2_9BACT</name>
<evidence type="ECO:0000256" key="1">
    <source>
        <dbReference type="ARBA" id="ARBA00004613"/>
    </source>
</evidence>
<evidence type="ECO:0000256" key="2">
    <source>
        <dbReference type="ARBA" id="ARBA00022525"/>
    </source>
</evidence>
<dbReference type="GO" id="GO:0005576">
    <property type="term" value="C:extracellular region"/>
    <property type="evidence" value="ECO:0007669"/>
    <property type="project" value="UniProtKB-SubCell"/>
</dbReference>
<dbReference type="Gene3D" id="2.150.10.10">
    <property type="entry name" value="Serralysin-like metalloprotease, C-terminal"/>
    <property type="match status" value="2"/>
</dbReference>
<keyword evidence="2" id="KW-0964">Secreted</keyword>
<dbReference type="Pfam" id="PF00353">
    <property type="entry name" value="HemolysinCabind"/>
    <property type="match status" value="2"/>
</dbReference>
<dbReference type="PROSITE" id="PS00330">
    <property type="entry name" value="HEMOLYSIN_CALCIUM"/>
    <property type="match status" value="2"/>
</dbReference>
<evidence type="ECO:0000313" key="6">
    <source>
        <dbReference type="Proteomes" id="UP000176228"/>
    </source>
</evidence>
<feature type="region of interest" description="Disordered" evidence="3">
    <location>
        <begin position="323"/>
        <end position="385"/>
    </location>
</feature>
<comment type="subcellular location">
    <subcellularLocation>
        <location evidence="1">Secreted</location>
    </subcellularLocation>
</comment>
<feature type="compositionally biased region" description="Low complexity" evidence="3">
    <location>
        <begin position="343"/>
        <end position="354"/>
    </location>
</feature>
<sequence>MNKIKLFFTVFIASVLLLVNFAISATAVAPWNVTGNYEITFFLDGDLSATPYVHHATLAQSSTTVTGDGGFPASGGDTFHWNVTSGTQTADTLSLTVAYDLGAAGTIMSMTGTVAPDGTVSGTWTDDFGGTRTGTWSITKGVSVPLIHTPGNGVTVTQSALIKVDWTDSTGFNPPFEYQYEAFSDAIYTSSVYLSGWLSASEIPTPGTPPGDYYLRVKAKNSSPDESAWSNDAINPYHIKVTADPINPFPVPLECNQSVAYNLIEGTNGSEILNGTGGPDLILAKGSSDIVNGNGGNDCIVGGTGGDDLKGGAGNDVILGGTDGDSLSGNAGQDDLYGEDGNDALNGNAGNDDLWGGIGSDSLKGETGNDMLDGQQGSDYANGGAATDTCSAEAETQCEL</sequence>
<reference evidence="5 6" key="1">
    <citation type="journal article" date="2016" name="Nat. Commun.">
        <title>Thousands of microbial genomes shed light on interconnected biogeochemical processes in an aquifer system.</title>
        <authorList>
            <person name="Anantharaman K."/>
            <person name="Brown C.T."/>
            <person name="Hug L.A."/>
            <person name="Sharon I."/>
            <person name="Castelle C.J."/>
            <person name="Probst A.J."/>
            <person name="Thomas B.C."/>
            <person name="Singh A."/>
            <person name="Wilkins M.J."/>
            <person name="Karaoz U."/>
            <person name="Brodie E.L."/>
            <person name="Williams K.H."/>
            <person name="Hubbard S.S."/>
            <person name="Banfield J.F."/>
        </authorList>
    </citation>
    <scope>NUCLEOTIDE SEQUENCE [LARGE SCALE GENOMIC DNA]</scope>
</reference>
<accession>A0A1F6B7G2</accession>
<dbReference type="Proteomes" id="UP000176228">
    <property type="component" value="Unassembled WGS sequence"/>
</dbReference>
<dbReference type="InterPro" id="IPR018511">
    <property type="entry name" value="Hemolysin-typ_Ca-bd_CS"/>
</dbReference>
<evidence type="ECO:0008006" key="7">
    <source>
        <dbReference type="Google" id="ProtNLM"/>
    </source>
</evidence>
<comment type="caution">
    <text evidence="5">The sequence shown here is derived from an EMBL/GenBank/DDBJ whole genome shotgun (WGS) entry which is preliminary data.</text>
</comment>
<dbReference type="STRING" id="1798391.A2968_06590"/>
<evidence type="ECO:0000256" key="4">
    <source>
        <dbReference type="SAM" id="SignalP"/>
    </source>
</evidence>
<evidence type="ECO:0000313" key="5">
    <source>
        <dbReference type="EMBL" id="OGG32911.1"/>
    </source>
</evidence>
<dbReference type="InterPro" id="IPR001343">
    <property type="entry name" value="Hemolysn_Ca-bd"/>
</dbReference>
<dbReference type="AlphaFoldDB" id="A0A1F6B7G2"/>
<dbReference type="InterPro" id="IPR050557">
    <property type="entry name" value="RTX_toxin/Mannuronan_C5-epim"/>
</dbReference>
<dbReference type="InterPro" id="IPR011049">
    <property type="entry name" value="Serralysin-like_metalloprot_C"/>
</dbReference>
<dbReference type="PRINTS" id="PR00313">
    <property type="entry name" value="CABNDNGRPT"/>
</dbReference>
<dbReference type="GO" id="GO:0005509">
    <property type="term" value="F:calcium ion binding"/>
    <property type="evidence" value="ECO:0007669"/>
    <property type="project" value="InterPro"/>
</dbReference>